<dbReference type="EMBL" id="JACHIR010000003">
    <property type="protein sequence ID" value="MBB5897811.1"/>
    <property type="molecule type" value="Genomic_DNA"/>
</dbReference>
<dbReference type="SUPFAM" id="SSF53335">
    <property type="entry name" value="S-adenosyl-L-methionine-dependent methyltransferases"/>
    <property type="match status" value="1"/>
</dbReference>
<dbReference type="Pfam" id="PF13489">
    <property type="entry name" value="Methyltransf_23"/>
    <property type="match status" value="1"/>
</dbReference>
<keyword evidence="1" id="KW-0808">Transferase</keyword>
<sequence>MDHAESIARLMATSVTDLPGQVVLTRFRMALADSWGLAAGASVLEIGCGQGDMTAVLADAVGPDGRVLGIDIAHPDYGAPVTLGQSADHLLATDLGERIEIRFSTDVLAASFPADAFDHVVLSQCSWYFASYEQLRDTLAHVRPWARRLCFSEWDLRPTAVEQVPHLLAVLAQGQIEAAGSHGDGNVRTVFGRDDIHRVLADAGWHVERTETVDAADMQDADWEIAACLDYVSDNDRMAALPTEVRRLVATQADLIRATARDRGNAALPAYTIVAGR</sequence>
<dbReference type="RefSeq" id="WP_221339640.1">
    <property type="nucleotide sequence ID" value="NZ_BAAAWY010000021.1"/>
</dbReference>
<dbReference type="Proteomes" id="UP000585638">
    <property type="component" value="Unassembled WGS sequence"/>
</dbReference>
<dbReference type="InterPro" id="IPR029063">
    <property type="entry name" value="SAM-dependent_MTases_sf"/>
</dbReference>
<evidence type="ECO:0000313" key="2">
    <source>
        <dbReference type="Proteomes" id="UP000585638"/>
    </source>
</evidence>
<dbReference type="GO" id="GO:0032259">
    <property type="term" value="P:methylation"/>
    <property type="evidence" value="ECO:0007669"/>
    <property type="project" value="UniProtKB-KW"/>
</dbReference>
<dbReference type="AlphaFoldDB" id="A0A7W9KS97"/>
<evidence type="ECO:0000313" key="1">
    <source>
        <dbReference type="EMBL" id="MBB5897811.1"/>
    </source>
</evidence>
<dbReference type="GO" id="GO:0008168">
    <property type="term" value="F:methyltransferase activity"/>
    <property type="evidence" value="ECO:0007669"/>
    <property type="project" value="UniProtKB-KW"/>
</dbReference>
<accession>A0A7W9KS97</accession>
<keyword evidence="2" id="KW-1185">Reference proteome</keyword>
<proteinExistence type="predicted"/>
<keyword evidence="1" id="KW-0489">Methyltransferase</keyword>
<dbReference type="Gene3D" id="3.40.50.150">
    <property type="entry name" value="Vaccinia Virus protein VP39"/>
    <property type="match status" value="1"/>
</dbReference>
<reference evidence="1 2" key="1">
    <citation type="submission" date="2020-08" db="EMBL/GenBank/DDBJ databases">
        <title>Sequencing the genomes of 1000 actinobacteria strains.</title>
        <authorList>
            <person name="Klenk H.-P."/>
        </authorList>
    </citation>
    <scope>NUCLEOTIDE SEQUENCE [LARGE SCALE GENOMIC DNA]</scope>
    <source>
        <strain evidence="1 2">DSM 43851</strain>
    </source>
</reference>
<protein>
    <submittedName>
        <fullName evidence="1">SAM-dependent methyltransferase</fullName>
    </submittedName>
</protein>
<organism evidence="1 2">
    <name type="scientific">Kutzneria kofuensis</name>
    <dbReference type="NCBI Taxonomy" id="103725"/>
    <lineage>
        <taxon>Bacteria</taxon>
        <taxon>Bacillati</taxon>
        <taxon>Actinomycetota</taxon>
        <taxon>Actinomycetes</taxon>
        <taxon>Pseudonocardiales</taxon>
        <taxon>Pseudonocardiaceae</taxon>
        <taxon>Kutzneria</taxon>
    </lineage>
</organism>
<gene>
    <name evidence="1" type="ORF">BJ998_009070</name>
</gene>
<comment type="caution">
    <text evidence="1">The sequence shown here is derived from an EMBL/GenBank/DDBJ whole genome shotgun (WGS) entry which is preliminary data.</text>
</comment>
<name>A0A7W9KS97_9PSEU</name>